<keyword evidence="8" id="KW-1185">Reference proteome</keyword>
<gene>
    <name evidence="7" type="ORF">J2T07_003715</name>
</gene>
<dbReference type="EMBL" id="JAUSSK010000005">
    <property type="protein sequence ID" value="MDQ0011505.1"/>
    <property type="molecule type" value="Genomic_DNA"/>
</dbReference>
<dbReference type="CDD" id="cd00552">
    <property type="entry name" value="RaiA"/>
    <property type="match status" value="1"/>
</dbReference>
<dbReference type="Proteomes" id="UP001237737">
    <property type="component" value="Unassembled WGS sequence"/>
</dbReference>
<dbReference type="Pfam" id="PF02482">
    <property type="entry name" value="Ribosomal_S30AE"/>
    <property type="match status" value="1"/>
</dbReference>
<dbReference type="PANTHER" id="PTHR33231">
    <property type="entry name" value="30S RIBOSOMAL PROTEIN"/>
    <property type="match status" value="1"/>
</dbReference>
<sequence length="116" mass="13110">MQIQISGQHIHITPALRERVEQQVGRFERLFDNIKALDVVLSVDKNEHKAGGTLHCAGTRLHADGIARLEDDNKNDTMYTAIDAMIAKLADQLKKHKEKLKDHHNHEVRDGRVASS</sequence>
<name>A0ABT9T2J6_9GAMM</name>
<dbReference type="Gene3D" id="3.30.160.100">
    <property type="entry name" value="Ribosome hibernation promotion factor-like"/>
    <property type="match status" value="1"/>
</dbReference>
<evidence type="ECO:0000256" key="5">
    <source>
        <dbReference type="ARBA" id="ARBA00041319"/>
    </source>
</evidence>
<dbReference type="NCBIfam" id="TIGR00741">
    <property type="entry name" value="yfiA"/>
    <property type="match status" value="1"/>
</dbReference>
<keyword evidence="1" id="KW-0810">Translation regulation</keyword>
<feature type="compositionally biased region" description="Basic and acidic residues" evidence="6">
    <location>
        <begin position="99"/>
        <end position="116"/>
    </location>
</feature>
<organism evidence="7 8">
    <name type="scientific">Luteibacter jiangsuensis</name>
    <dbReference type="NCBI Taxonomy" id="637577"/>
    <lineage>
        <taxon>Bacteria</taxon>
        <taxon>Pseudomonadati</taxon>
        <taxon>Pseudomonadota</taxon>
        <taxon>Gammaproteobacteria</taxon>
        <taxon>Lysobacterales</taxon>
        <taxon>Rhodanobacteraceae</taxon>
        <taxon>Luteibacter</taxon>
    </lineage>
</organism>
<reference evidence="7 8" key="1">
    <citation type="submission" date="2023-07" db="EMBL/GenBank/DDBJ databases">
        <title>Sorghum-associated microbial communities from plants grown in Nebraska, USA.</title>
        <authorList>
            <person name="Schachtman D."/>
        </authorList>
    </citation>
    <scope>NUCLEOTIDE SEQUENCE [LARGE SCALE GENOMIC DNA]</scope>
    <source>
        <strain evidence="7 8">CC60</strain>
    </source>
</reference>
<accession>A0ABT9T2J6</accession>
<dbReference type="PANTHER" id="PTHR33231:SF1">
    <property type="entry name" value="30S RIBOSOMAL PROTEIN"/>
    <property type="match status" value="1"/>
</dbReference>
<evidence type="ECO:0000256" key="2">
    <source>
        <dbReference type="ARBA" id="ARBA00038434"/>
    </source>
</evidence>
<dbReference type="SUPFAM" id="SSF69754">
    <property type="entry name" value="Ribosome binding protein Y (YfiA homologue)"/>
    <property type="match status" value="1"/>
</dbReference>
<dbReference type="RefSeq" id="WP_306852085.1">
    <property type="nucleotide sequence ID" value="NZ_JAUSSK010000005.1"/>
</dbReference>
<evidence type="ECO:0000256" key="1">
    <source>
        <dbReference type="ARBA" id="ARBA00022845"/>
    </source>
</evidence>
<feature type="region of interest" description="Disordered" evidence="6">
    <location>
        <begin position="96"/>
        <end position="116"/>
    </location>
</feature>
<dbReference type="InterPro" id="IPR003489">
    <property type="entry name" value="RHF/RaiA"/>
</dbReference>
<proteinExistence type="inferred from homology"/>
<comment type="caution">
    <text evidence="7">The sequence shown here is derived from an EMBL/GenBank/DDBJ whole genome shotgun (WGS) entry which is preliminary data.</text>
</comment>
<evidence type="ECO:0000313" key="8">
    <source>
        <dbReference type="Proteomes" id="UP001237737"/>
    </source>
</evidence>
<evidence type="ECO:0000256" key="4">
    <source>
        <dbReference type="ARBA" id="ARBA00041148"/>
    </source>
</evidence>
<dbReference type="InterPro" id="IPR050574">
    <property type="entry name" value="HPF/YfiA_ribosome-assoc"/>
</dbReference>
<dbReference type="InterPro" id="IPR036567">
    <property type="entry name" value="RHF-like"/>
</dbReference>
<protein>
    <recommendedName>
        <fullName evidence="4">Ribosome hibernation promoting factor</fullName>
    </recommendedName>
    <alternativeName>
        <fullName evidence="5">Hibernation factor HPF</fullName>
    </alternativeName>
</protein>
<evidence type="ECO:0000256" key="6">
    <source>
        <dbReference type="SAM" id="MobiDB-lite"/>
    </source>
</evidence>
<comment type="similarity">
    <text evidence="2">Belongs to the HPF/YfiA ribosome-associated protein family. Short HPF subfamily.</text>
</comment>
<comment type="subunit">
    <text evidence="3">Associates exclusively with 100S ribosomes, which are dimers of 70S ribosomes.</text>
</comment>
<evidence type="ECO:0000313" key="7">
    <source>
        <dbReference type="EMBL" id="MDQ0011505.1"/>
    </source>
</evidence>
<evidence type="ECO:0000256" key="3">
    <source>
        <dbReference type="ARBA" id="ARBA00038695"/>
    </source>
</evidence>